<reference evidence="2 3" key="1">
    <citation type="submission" date="2020-05" db="EMBL/GenBank/DDBJ databases">
        <title>Draft genome sequence of Desulfovibrio sp. strain HN2T.</title>
        <authorList>
            <person name="Ueno A."/>
            <person name="Tamazawa S."/>
            <person name="Tamamura S."/>
            <person name="Murakami T."/>
            <person name="Kiyama T."/>
            <person name="Inomata H."/>
            <person name="Amano Y."/>
            <person name="Miyakawa K."/>
            <person name="Tamaki H."/>
            <person name="Naganuma T."/>
            <person name="Kaneko K."/>
        </authorList>
    </citation>
    <scope>NUCLEOTIDE SEQUENCE [LARGE SCALE GENOMIC DNA]</scope>
    <source>
        <strain evidence="2 3">HN2</strain>
    </source>
</reference>
<sequence length="148" mass="15751">MILCRRFILVILVLCSVAMLSAPHHVRAEGFKQVVTSVTTDDVNRAAMAIQFTRSIMQEKNCAGVLFFNVYGVNLVNAKIASPTYDSGESIAAMLADFMKAGGQVFACPMCMKHVGKMTNADLLQGVAAVKGAGVKAVSASDTLVLSY</sequence>
<dbReference type="InterPro" id="IPR027396">
    <property type="entry name" value="DsrEFH-like"/>
</dbReference>
<gene>
    <name evidence="2" type="ORF">DSM101010T_33410</name>
</gene>
<comment type="caution">
    <text evidence="2">The sequence shown here is derived from an EMBL/GenBank/DDBJ whole genome shotgun (WGS) entry which is preliminary data.</text>
</comment>
<dbReference type="Proteomes" id="UP000503840">
    <property type="component" value="Unassembled WGS sequence"/>
</dbReference>
<feature type="chain" id="PRO_5029807414" description="DsrE family protein" evidence="1">
    <location>
        <begin position="29"/>
        <end position="148"/>
    </location>
</feature>
<proteinExistence type="predicted"/>
<name>A0A7J0BMS2_9BACT</name>
<keyword evidence="1" id="KW-0732">Signal</keyword>
<evidence type="ECO:0000256" key="1">
    <source>
        <dbReference type="SAM" id="SignalP"/>
    </source>
</evidence>
<dbReference type="SUPFAM" id="SSF75169">
    <property type="entry name" value="DsrEFH-like"/>
    <property type="match status" value="1"/>
</dbReference>
<keyword evidence="3" id="KW-1185">Reference proteome</keyword>
<accession>A0A7J0BMS2</accession>
<dbReference type="InterPro" id="IPR003787">
    <property type="entry name" value="Sulphur_relay_DsrE/F-like"/>
</dbReference>
<organism evidence="2 3">
    <name type="scientific">Desulfovibrio subterraneus</name>
    <dbReference type="NCBI Taxonomy" id="2718620"/>
    <lineage>
        <taxon>Bacteria</taxon>
        <taxon>Pseudomonadati</taxon>
        <taxon>Thermodesulfobacteriota</taxon>
        <taxon>Desulfovibrionia</taxon>
        <taxon>Desulfovibrionales</taxon>
        <taxon>Desulfovibrionaceae</taxon>
        <taxon>Desulfovibrio</taxon>
    </lineage>
</organism>
<evidence type="ECO:0000313" key="2">
    <source>
        <dbReference type="EMBL" id="GFM34976.1"/>
    </source>
</evidence>
<dbReference type="Gene3D" id="3.40.1260.10">
    <property type="entry name" value="DsrEFH-like"/>
    <property type="match status" value="1"/>
</dbReference>
<protein>
    <recommendedName>
        <fullName evidence="4">DsrE family protein</fullName>
    </recommendedName>
</protein>
<dbReference type="AlphaFoldDB" id="A0A7J0BMS2"/>
<evidence type="ECO:0008006" key="4">
    <source>
        <dbReference type="Google" id="ProtNLM"/>
    </source>
</evidence>
<feature type="signal peptide" evidence="1">
    <location>
        <begin position="1"/>
        <end position="28"/>
    </location>
</feature>
<dbReference type="RefSeq" id="WP_174406620.1">
    <property type="nucleotide sequence ID" value="NZ_BLVO01000016.1"/>
</dbReference>
<evidence type="ECO:0000313" key="3">
    <source>
        <dbReference type="Proteomes" id="UP000503840"/>
    </source>
</evidence>
<dbReference type="Pfam" id="PF02635">
    <property type="entry name" value="DsrE"/>
    <property type="match status" value="1"/>
</dbReference>
<dbReference type="EMBL" id="BLVO01000016">
    <property type="protein sequence ID" value="GFM34976.1"/>
    <property type="molecule type" value="Genomic_DNA"/>
</dbReference>